<reference evidence="6 8" key="2">
    <citation type="submission" date="2017-10" db="EMBL/GenBank/DDBJ databases">
        <title>The new phylogeny of genus Mycobacterium.</title>
        <authorList>
            <person name="Tortoli E."/>
            <person name="Trovato A."/>
            <person name="Cirillo D.M."/>
        </authorList>
    </citation>
    <scope>NUCLEOTIDE SEQUENCE [LARGE SCALE GENOMIC DNA]</scope>
    <source>
        <strain evidence="6 8">IP141170001</strain>
    </source>
</reference>
<keyword evidence="4" id="KW-0378">Hydrolase</keyword>
<evidence type="ECO:0000313" key="8">
    <source>
        <dbReference type="Proteomes" id="UP000220340"/>
    </source>
</evidence>
<gene>
    <name evidence="5" type="ORF">BV510_07220</name>
    <name evidence="6" type="ORF">CRI78_10580</name>
</gene>
<evidence type="ECO:0000256" key="4">
    <source>
        <dbReference type="ARBA" id="ARBA00022801"/>
    </source>
</evidence>
<reference evidence="5 7" key="1">
    <citation type="submission" date="2016-09" db="EMBL/GenBank/DDBJ databases">
        <title>genome sequences of unsequenced Mycobacteria.</title>
        <authorList>
            <person name="Greninger A.L."/>
            <person name="Jerome K.R."/>
            <person name="Mcnair B."/>
            <person name="Wallis C."/>
            <person name="Fang F."/>
        </authorList>
    </citation>
    <scope>NUCLEOTIDE SEQUENCE [LARGE SCALE GENOMIC DNA]</scope>
    <source>
        <strain evidence="5 7">BM1</strain>
    </source>
</reference>
<evidence type="ECO:0000256" key="3">
    <source>
        <dbReference type="ARBA" id="ARBA00022750"/>
    </source>
</evidence>
<evidence type="ECO:0000313" key="7">
    <source>
        <dbReference type="Proteomes" id="UP000191039"/>
    </source>
</evidence>
<keyword evidence="3" id="KW-0064">Aspartyl protease</keyword>
<dbReference type="InterPro" id="IPR000671">
    <property type="entry name" value="Peptidase_A31"/>
</dbReference>
<evidence type="ECO:0000313" key="6">
    <source>
        <dbReference type="EMBL" id="PEG54623.1"/>
    </source>
</evidence>
<organism evidence="6 8">
    <name type="scientific">Mycolicibacterium diernhoferi</name>
    <dbReference type="NCBI Taxonomy" id="1801"/>
    <lineage>
        <taxon>Bacteria</taxon>
        <taxon>Bacillati</taxon>
        <taxon>Actinomycetota</taxon>
        <taxon>Actinomycetes</taxon>
        <taxon>Mycobacteriales</taxon>
        <taxon>Mycobacteriaceae</taxon>
        <taxon>Mycolicibacterium</taxon>
    </lineage>
</organism>
<dbReference type="GO" id="GO:0004190">
    <property type="term" value="F:aspartic-type endopeptidase activity"/>
    <property type="evidence" value="ECO:0007669"/>
    <property type="project" value="UniProtKB-KW"/>
</dbReference>
<dbReference type="GO" id="GO:0008047">
    <property type="term" value="F:enzyme activator activity"/>
    <property type="evidence" value="ECO:0007669"/>
    <property type="project" value="InterPro"/>
</dbReference>
<dbReference type="SUPFAM" id="SSF53163">
    <property type="entry name" value="HybD-like"/>
    <property type="match status" value="1"/>
</dbReference>
<protein>
    <submittedName>
        <fullName evidence="6">Peptidase M52</fullName>
    </submittedName>
</protein>
<dbReference type="AlphaFoldDB" id="A0A1Q4HER0"/>
<dbReference type="PANTHER" id="PTHR30302:SF1">
    <property type="entry name" value="HYDROGENASE 2 MATURATION PROTEASE"/>
    <property type="match status" value="1"/>
</dbReference>
<keyword evidence="8" id="KW-1185">Reference proteome</keyword>
<dbReference type="EMBL" id="PDCR01000011">
    <property type="protein sequence ID" value="PEG54623.1"/>
    <property type="molecule type" value="Genomic_DNA"/>
</dbReference>
<accession>A0A1Q4HER0</accession>
<comment type="caution">
    <text evidence="6">The sequence shown here is derived from an EMBL/GenBank/DDBJ whole genome shotgun (WGS) entry which is preliminary data.</text>
</comment>
<evidence type="ECO:0000256" key="1">
    <source>
        <dbReference type="ARBA" id="ARBA00006814"/>
    </source>
</evidence>
<dbReference type="Proteomes" id="UP000220340">
    <property type="component" value="Unassembled WGS sequence"/>
</dbReference>
<dbReference type="STRING" id="1801.BRW64_11460"/>
<keyword evidence="2" id="KW-0645">Protease</keyword>
<dbReference type="GO" id="GO:0016485">
    <property type="term" value="P:protein processing"/>
    <property type="evidence" value="ECO:0007669"/>
    <property type="project" value="TreeGrafter"/>
</dbReference>
<dbReference type="PANTHER" id="PTHR30302">
    <property type="entry name" value="HYDROGENASE 1 MATURATION PROTEASE"/>
    <property type="match status" value="1"/>
</dbReference>
<dbReference type="Gene3D" id="3.40.50.1450">
    <property type="entry name" value="HybD-like"/>
    <property type="match status" value="1"/>
</dbReference>
<sequence length="161" mass="16376">MNGDALVIGIGNDFRGDDGVGLAVAAALADHRTAGVRVITTAGDPTTVIDAWRGVGLVIVVDAALGDVAVSGRLRRWVPAEPAGPAEVSSHGLGLLQAYALGEALGNLPDRLVVFTVDIAEAALGIGLSPPVAAAVPRCVSAVLTEVRARPGRDRTETVDR</sequence>
<comment type="similarity">
    <text evidence="1">Belongs to the peptidase A31 family.</text>
</comment>
<proteinExistence type="inferred from homology"/>
<dbReference type="RefSeq" id="WP_073856363.1">
    <property type="nucleotide sequence ID" value="NZ_BAAATC010000020.1"/>
</dbReference>
<dbReference type="NCBIfam" id="TIGR00072">
    <property type="entry name" value="hydrog_prot"/>
    <property type="match status" value="1"/>
</dbReference>
<dbReference type="Pfam" id="PF01750">
    <property type="entry name" value="HycI"/>
    <property type="match status" value="1"/>
</dbReference>
<evidence type="ECO:0000313" key="5">
    <source>
        <dbReference type="EMBL" id="OPE55017.1"/>
    </source>
</evidence>
<evidence type="ECO:0000256" key="2">
    <source>
        <dbReference type="ARBA" id="ARBA00022670"/>
    </source>
</evidence>
<dbReference type="Proteomes" id="UP000191039">
    <property type="component" value="Unassembled WGS sequence"/>
</dbReference>
<dbReference type="CDD" id="cd00518">
    <property type="entry name" value="H2MP"/>
    <property type="match status" value="1"/>
</dbReference>
<dbReference type="EMBL" id="MIJD01000051">
    <property type="protein sequence ID" value="OPE55017.1"/>
    <property type="molecule type" value="Genomic_DNA"/>
</dbReference>
<dbReference type="OrthoDB" id="164170at2"/>
<name>A0A1Q4HER0_9MYCO</name>
<dbReference type="InterPro" id="IPR023430">
    <property type="entry name" value="Pept_HybD-like_dom_sf"/>
</dbReference>